<feature type="transmembrane region" description="Helical" evidence="1">
    <location>
        <begin position="268"/>
        <end position="289"/>
    </location>
</feature>
<keyword evidence="1" id="KW-1133">Transmembrane helix</keyword>
<feature type="transmembrane region" description="Helical" evidence="1">
    <location>
        <begin position="238"/>
        <end position="256"/>
    </location>
</feature>
<dbReference type="InterPro" id="IPR010266">
    <property type="entry name" value="NnrS"/>
</dbReference>
<keyword evidence="1" id="KW-0812">Transmembrane</keyword>
<feature type="transmembrane region" description="Helical" evidence="1">
    <location>
        <begin position="212"/>
        <end position="232"/>
    </location>
</feature>
<dbReference type="Proteomes" id="UP000219467">
    <property type="component" value="Unassembled WGS sequence"/>
</dbReference>
<evidence type="ECO:0000313" key="3">
    <source>
        <dbReference type="Proteomes" id="UP000219467"/>
    </source>
</evidence>
<feature type="transmembrane region" description="Helical" evidence="1">
    <location>
        <begin position="86"/>
        <end position="106"/>
    </location>
</feature>
<sequence length="414" mass="43906">MAKTASIWHAPHRPLFLAAGIWALLALIWWHWGEAMGVAAPVLGSWGLWHGHEMLFGLGSAAVGGYFLTAAMGWRRGSDPVAGRLLMALVGLWLLGRLALVAVGLWPDTPVWLIQPMAVAYFLLLAAILAREAATARRWGKLGFAAGILAFGAAEALYLRAALTGALPDSTVMVRVGWMFFAIKISIIAGRMVPAFTLNWMRQTGLAAPDPAPGPVAGWTALGLLWLALALTFAGEELVSALALIGAGVAQGARLVRWRGWAARRNPLLLLLHATFGWLAVGLVLVGLARLGLLPIAEMDALHALTMGAMSGMILSLAARAAAPRDGGPLRARGSMLAAFALVWAAALVRLATPLLPGDAVSLAAGLWCAGWLVFLWGYVPTLFHPPQRPVFSGPRARIVPAGQIVQIGPRHER</sequence>
<dbReference type="AlphaFoldDB" id="A0A285D1P4"/>
<feature type="transmembrane region" description="Helical" evidence="1">
    <location>
        <begin position="335"/>
        <end position="355"/>
    </location>
</feature>
<feature type="transmembrane region" description="Helical" evidence="1">
    <location>
        <begin position="301"/>
        <end position="323"/>
    </location>
</feature>
<gene>
    <name evidence="2" type="ORF">SAMN05878503_1156</name>
</gene>
<organism evidence="2 3">
    <name type="scientific">Cereibacter ovatus</name>
    <dbReference type="NCBI Taxonomy" id="439529"/>
    <lineage>
        <taxon>Bacteria</taxon>
        <taxon>Pseudomonadati</taxon>
        <taxon>Pseudomonadota</taxon>
        <taxon>Alphaproteobacteria</taxon>
        <taxon>Rhodobacterales</taxon>
        <taxon>Paracoccaceae</taxon>
        <taxon>Cereibacter</taxon>
    </lineage>
</organism>
<keyword evidence="3" id="KW-1185">Reference proteome</keyword>
<feature type="transmembrane region" description="Helical" evidence="1">
    <location>
        <begin position="142"/>
        <end position="159"/>
    </location>
</feature>
<evidence type="ECO:0000256" key="1">
    <source>
        <dbReference type="SAM" id="Phobius"/>
    </source>
</evidence>
<dbReference type="RefSeq" id="WP_097031253.1">
    <property type="nucleotide sequence ID" value="NZ_OAOQ01000015.1"/>
</dbReference>
<reference evidence="3" key="1">
    <citation type="submission" date="2017-08" db="EMBL/GenBank/DDBJ databases">
        <authorList>
            <person name="Varghese N."/>
            <person name="Submissions S."/>
        </authorList>
    </citation>
    <scope>NUCLEOTIDE SEQUENCE [LARGE SCALE GENOMIC DNA]</scope>
    <source>
        <strain evidence="3">JA234</strain>
    </source>
</reference>
<feature type="transmembrane region" description="Helical" evidence="1">
    <location>
        <begin position="179"/>
        <end position="200"/>
    </location>
</feature>
<dbReference type="Pfam" id="PF05940">
    <property type="entry name" value="NnrS"/>
    <property type="match status" value="1"/>
</dbReference>
<dbReference type="EMBL" id="OAOQ01000015">
    <property type="protein sequence ID" value="SNX73246.1"/>
    <property type="molecule type" value="Genomic_DNA"/>
</dbReference>
<feature type="transmembrane region" description="Helical" evidence="1">
    <location>
        <begin position="55"/>
        <end position="74"/>
    </location>
</feature>
<keyword evidence="1" id="KW-0472">Membrane</keyword>
<dbReference type="OrthoDB" id="9770040at2"/>
<feature type="transmembrane region" description="Helical" evidence="1">
    <location>
        <begin position="112"/>
        <end position="130"/>
    </location>
</feature>
<evidence type="ECO:0000313" key="2">
    <source>
        <dbReference type="EMBL" id="SNX73246.1"/>
    </source>
</evidence>
<feature type="transmembrane region" description="Helical" evidence="1">
    <location>
        <begin position="361"/>
        <end position="380"/>
    </location>
</feature>
<proteinExistence type="predicted"/>
<protein>
    <submittedName>
        <fullName evidence="2">Uncharacterized protein involved in response to NO</fullName>
    </submittedName>
</protein>
<name>A0A285D1P4_9RHOB</name>
<accession>A0A285D1P4</accession>